<dbReference type="SUPFAM" id="SSF53738">
    <property type="entry name" value="Phosphoglucomutase, first 3 domains"/>
    <property type="match status" value="3"/>
</dbReference>
<evidence type="ECO:0000256" key="19">
    <source>
        <dbReference type="SAM" id="Coils"/>
    </source>
</evidence>
<evidence type="ECO:0000259" key="20">
    <source>
        <dbReference type="Pfam" id="PF00408"/>
    </source>
</evidence>
<feature type="domain" description="Phosphoacetylglucosamine mutase AMG1" evidence="23">
    <location>
        <begin position="178"/>
        <end position="284"/>
    </location>
</feature>
<evidence type="ECO:0000256" key="11">
    <source>
        <dbReference type="ARBA" id="ARBA00031926"/>
    </source>
</evidence>
<accession>A0A7K9T9V6</accession>
<comment type="similarity">
    <text evidence="3">Belongs to the phosphohexose mutase family.</text>
</comment>
<sequence>MDSEALKTSSALHPKPAGLTLQYGTAGFRTRAELLDHVMFRMGLLAVLRSRAVASTIGVMVTASHNPEEDNGVKLIDPLGEMLHPSWEEYATQLANAEEQELQKTITEICQKAAVNQHKEASVFLGRDTRPSSQKLSQSVMDGVSALGGQYHDYGLVTTPQLHYMVCCQNTQGQYGKATLEGYYEKLSKAFTELLKQVTLGSGESQRHLKIDCANGIGALKLSEMKPYFPKEVLIHLYNDGTKEKLNHLCGADFVKVHQKPPRGLDMEANERCCSFDGDADRIVYYYKDTSGHFHLIDGDKIATLISIFLKELLAKVGQSFQLAVVQTAYANGSSTHYLEETLKVPVHCVKTGVKHLHHKAQQFDVGVYFEANGHGTVLFSKDAEAKIRQLAKEEKDDERRAAAKVLENVMDLINQTVGDAISDMLVIEAILALKGLTVQQWDAIYTDLPNRLLRVQVADRRVIGTTDAERCVVTPPGLQERINELLKKYKFSRAFVRPSGTEDVVRIYAEADTQENADALAHEVSLAVYQLAGGRGAPPQP</sequence>
<feature type="domain" description="Phosphoacetylglucosamine mutase AMG1" evidence="22">
    <location>
        <begin position="298"/>
        <end position="436"/>
    </location>
</feature>
<dbReference type="GO" id="GO:0000287">
    <property type="term" value="F:magnesium ion binding"/>
    <property type="evidence" value="ECO:0007669"/>
    <property type="project" value="InterPro"/>
</dbReference>
<dbReference type="InterPro" id="IPR016066">
    <property type="entry name" value="A-D-PHexomutase_CS"/>
</dbReference>
<evidence type="ECO:0000256" key="16">
    <source>
        <dbReference type="PIRSR" id="PIRSR016408-1"/>
    </source>
</evidence>
<evidence type="ECO:0000256" key="5">
    <source>
        <dbReference type="ARBA" id="ARBA00022553"/>
    </source>
</evidence>
<evidence type="ECO:0000256" key="15">
    <source>
        <dbReference type="ARBA" id="ARBA00081059"/>
    </source>
</evidence>
<reference evidence="24 25" key="1">
    <citation type="submission" date="2019-09" db="EMBL/GenBank/DDBJ databases">
        <title>Bird 10,000 Genomes (B10K) Project - Family phase.</title>
        <authorList>
            <person name="Zhang G."/>
        </authorList>
    </citation>
    <scope>NUCLEOTIDE SEQUENCE [LARGE SCALE GENOMIC DNA]</scope>
    <source>
        <strain evidence="24">B10K-DU-001-62</strain>
        <tissue evidence="24">Muscle</tissue>
    </source>
</reference>
<dbReference type="Proteomes" id="UP000566440">
    <property type="component" value="Unassembled WGS sequence"/>
</dbReference>
<evidence type="ECO:0000256" key="12">
    <source>
        <dbReference type="ARBA" id="ARBA00032065"/>
    </source>
</evidence>
<evidence type="ECO:0000256" key="14">
    <source>
        <dbReference type="ARBA" id="ARBA00070218"/>
    </source>
</evidence>
<keyword evidence="19" id="KW-0175">Coiled coil</keyword>
<comment type="function">
    <text evidence="13">Catalyzes the conversion of GlcNAc-6-P into GlcNAc-1-P during the synthesis of uridine diphosphate/UDP-GlcNAc, a sugar nucleotide critical to multiple glycosylation pathways including protein N- and O-glycosylation.</text>
</comment>
<comment type="caution">
    <text evidence="24">The sequence shown here is derived from an EMBL/GenBank/DDBJ whole genome shotgun (WGS) entry which is preliminary data.</text>
</comment>
<dbReference type="Pfam" id="PF21404">
    <property type="entry name" value="AMG1_III"/>
    <property type="match status" value="1"/>
</dbReference>
<dbReference type="FunFam" id="3.30.310.50:FF:000003">
    <property type="entry name" value="Phosphoacetylglucosamine mutase"/>
    <property type="match status" value="1"/>
</dbReference>
<dbReference type="EC" id="5.4.2.3" evidence="4"/>
<gene>
    <name evidence="24" type="primary">Pgm3</name>
    <name evidence="24" type="ORF">GALDEA_R02117</name>
</gene>
<comment type="pathway">
    <text evidence="2">Nucleotide-sugar biosynthesis; UDP-N-acetyl-alpha-D-glucosamine biosynthesis; N-acetyl-alpha-D-glucosamine 1-phosphate from alpha-D-glucosamine 6-phosphate (route I): step 2/2.</text>
</comment>
<keyword evidence="9" id="KW-0413">Isomerase</keyword>
<comment type="cofactor">
    <cofactor evidence="18">
        <name>Mg(2+)</name>
        <dbReference type="ChEBI" id="CHEBI:18420"/>
    </cofactor>
    <text evidence="18">Binds 1 Mg(2+) ion per subunit.</text>
</comment>
<evidence type="ECO:0000256" key="8">
    <source>
        <dbReference type="ARBA" id="ARBA00022990"/>
    </source>
</evidence>
<keyword evidence="7 18" id="KW-0460">Magnesium</keyword>
<dbReference type="GO" id="GO:0005975">
    <property type="term" value="P:carbohydrate metabolic process"/>
    <property type="evidence" value="ECO:0007669"/>
    <property type="project" value="InterPro"/>
</dbReference>
<dbReference type="Pfam" id="PF02878">
    <property type="entry name" value="PGM_PMM_I"/>
    <property type="match status" value="2"/>
</dbReference>
<dbReference type="Gene3D" id="3.30.310.50">
    <property type="entry name" value="Alpha-D-phosphohexomutase, C-terminal domain"/>
    <property type="match status" value="1"/>
</dbReference>
<feature type="binding site" evidence="18">
    <location>
        <position position="277"/>
    </location>
    <ligand>
        <name>Mg(2+)</name>
        <dbReference type="ChEBI" id="CHEBI:18420"/>
    </ligand>
</feature>
<dbReference type="SUPFAM" id="SSF55957">
    <property type="entry name" value="Phosphoglucomutase, C-terminal domain"/>
    <property type="match status" value="1"/>
</dbReference>
<evidence type="ECO:0000313" key="25">
    <source>
        <dbReference type="Proteomes" id="UP000566440"/>
    </source>
</evidence>
<feature type="domain" description="Alpha-D-phosphohexomutase C-terminal" evidence="20">
    <location>
        <begin position="489"/>
        <end position="526"/>
    </location>
</feature>
<dbReference type="GO" id="GO:0004610">
    <property type="term" value="F:phosphoacetylglucosamine mutase activity"/>
    <property type="evidence" value="ECO:0007669"/>
    <property type="project" value="UniProtKB-EC"/>
</dbReference>
<keyword evidence="8" id="KW-0007">Acetylation</keyword>
<evidence type="ECO:0000256" key="2">
    <source>
        <dbReference type="ARBA" id="ARBA00004865"/>
    </source>
</evidence>
<feature type="binding site" evidence="17">
    <location>
        <begin position="498"/>
        <end position="502"/>
    </location>
    <ligand>
        <name>substrate</name>
    </ligand>
</feature>
<evidence type="ECO:0000256" key="6">
    <source>
        <dbReference type="ARBA" id="ARBA00022723"/>
    </source>
</evidence>
<keyword evidence="10" id="KW-0119">Carbohydrate metabolism</keyword>
<evidence type="ECO:0000256" key="9">
    <source>
        <dbReference type="ARBA" id="ARBA00023235"/>
    </source>
</evidence>
<dbReference type="AlphaFoldDB" id="A0A7K9T9V6"/>
<dbReference type="Pfam" id="PF00408">
    <property type="entry name" value="PGM_PMM_IV"/>
    <property type="match status" value="1"/>
</dbReference>
<feature type="binding site" evidence="18">
    <location>
        <position position="281"/>
    </location>
    <ligand>
        <name>Mg(2+)</name>
        <dbReference type="ChEBI" id="CHEBI:18420"/>
    </ligand>
</feature>
<dbReference type="FunFam" id="3.40.120.10:FF:000013">
    <property type="entry name" value="Phosphoacetylglucosamine mutase"/>
    <property type="match status" value="1"/>
</dbReference>
<dbReference type="UniPathway" id="UPA00113">
    <property type="reaction ID" value="UER00530"/>
</dbReference>
<dbReference type="EMBL" id="VWZX01009002">
    <property type="protein sequence ID" value="NXI45319.1"/>
    <property type="molecule type" value="Genomic_DNA"/>
</dbReference>
<feature type="domain" description="Alpha-D-phosphohexomutase alpha/beta/alpha" evidence="21">
    <location>
        <begin position="111"/>
        <end position="166"/>
    </location>
</feature>
<feature type="non-terminal residue" evidence="24">
    <location>
        <position position="542"/>
    </location>
</feature>
<dbReference type="PROSITE" id="PS00710">
    <property type="entry name" value="PGM_PMM"/>
    <property type="match status" value="1"/>
</dbReference>
<dbReference type="InterPro" id="IPR016055">
    <property type="entry name" value="A-D-PHexomutase_a/b/a-I/II/III"/>
</dbReference>
<keyword evidence="6 18" id="KW-0479">Metal-binding</keyword>
<dbReference type="FunFam" id="3.40.120.10:FF:000019">
    <property type="entry name" value="Phosphoacetylglucosamine mutase"/>
    <property type="match status" value="1"/>
</dbReference>
<dbReference type="PANTHER" id="PTHR45955:SF1">
    <property type="entry name" value="PHOSPHOACETYLGLUCOSAMINE MUTASE"/>
    <property type="match status" value="1"/>
</dbReference>
<evidence type="ECO:0000259" key="22">
    <source>
        <dbReference type="Pfam" id="PF21404"/>
    </source>
</evidence>
<feature type="coiled-coil region" evidence="19">
    <location>
        <begin position="381"/>
        <end position="409"/>
    </location>
</feature>
<keyword evidence="5" id="KW-0597">Phosphoprotein</keyword>
<dbReference type="Pfam" id="PF21405">
    <property type="entry name" value="AMG1_II"/>
    <property type="match status" value="1"/>
</dbReference>
<evidence type="ECO:0000256" key="4">
    <source>
        <dbReference type="ARBA" id="ARBA00012731"/>
    </source>
</evidence>
<evidence type="ECO:0000313" key="24">
    <source>
        <dbReference type="EMBL" id="NXI45319.1"/>
    </source>
</evidence>
<dbReference type="InterPro" id="IPR049023">
    <property type="entry name" value="AMG1_II"/>
</dbReference>
<feature type="active site" description="Phosphoserine intermediate" evidence="16">
    <location>
        <position position="64"/>
    </location>
</feature>
<dbReference type="InterPro" id="IPR005844">
    <property type="entry name" value="A-D-PHexomutase_a/b/a-I"/>
</dbReference>
<feature type="binding site" evidence="18">
    <location>
        <position position="279"/>
    </location>
    <ligand>
        <name>Mg(2+)</name>
        <dbReference type="ChEBI" id="CHEBI:18420"/>
    </ligand>
</feature>
<dbReference type="InterPro" id="IPR016657">
    <property type="entry name" value="PAGM"/>
</dbReference>
<feature type="binding site" description="via phosphate group" evidence="18">
    <location>
        <position position="64"/>
    </location>
    <ligand>
        <name>Mg(2+)</name>
        <dbReference type="ChEBI" id="CHEBI:18420"/>
    </ligand>
</feature>
<feature type="binding site" evidence="17">
    <location>
        <begin position="371"/>
        <end position="373"/>
    </location>
    <ligand>
        <name>substrate</name>
    </ligand>
</feature>
<evidence type="ECO:0000259" key="23">
    <source>
        <dbReference type="Pfam" id="PF21405"/>
    </source>
</evidence>
<dbReference type="InterPro" id="IPR005843">
    <property type="entry name" value="A-D-PHexomutase_C"/>
</dbReference>
<feature type="domain" description="Alpha-D-phosphohexomutase alpha/beta/alpha" evidence="21">
    <location>
        <begin position="53"/>
        <end position="100"/>
    </location>
</feature>
<dbReference type="InterPro" id="IPR049022">
    <property type="entry name" value="AMG1_III"/>
</dbReference>
<evidence type="ECO:0000256" key="7">
    <source>
        <dbReference type="ARBA" id="ARBA00022842"/>
    </source>
</evidence>
<keyword evidence="25" id="KW-1185">Reference proteome</keyword>
<evidence type="ECO:0000256" key="3">
    <source>
        <dbReference type="ARBA" id="ARBA00010231"/>
    </source>
</evidence>
<feature type="non-terminal residue" evidence="24">
    <location>
        <position position="1"/>
    </location>
</feature>
<evidence type="ECO:0000256" key="13">
    <source>
        <dbReference type="ARBA" id="ARBA00060228"/>
    </source>
</evidence>
<dbReference type="GO" id="GO:0030097">
    <property type="term" value="P:hemopoiesis"/>
    <property type="evidence" value="ECO:0007669"/>
    <property type="project" value="TreeGrafter"/>
</dbReference>
<dbReference type="InterPro" id="IPR036900">
    <property type="entry name" value="A-D-PHexomutase_C_sf"/>
</dbReference>
<organism evidence="24 25">
    <name type="scientific">Galbula dea</name>
    <dbReference type="NCBI Taxonomy" id="1109041"/>
    <lineage>
        <taxon>Eukaryota</taxon>
        <taxon>Metazoa</taxon>
        <taxon>Chordata</taxon>
        <taxon>Craniata</taxon>
        <taxon>Vertebrata</taxon>
        <taxon>Euteleostomi</taxon>
        <taxon>Archelosauria</taxon>
        <taxon>Archosauria</taxon>
        <taxon>Dinosauria</taxon>
        <taxon>Saurischia</taxon>
        <taxon>Theropoda</taxon>
        <taxon>Coelurosauria</taxon>
        <taxon>Aves</taxon>
        <taxon>Neognathae</taxon>
        <taxon>Neoaves</taxon>
        <taxon>Telluraves</taxon>
        <taxon>Coraciimorphae</taxon>
        <taxon>Piciformes</taxon>
        <taxon>Galbulidae</taxon>
        <taxon>Galbula</taxon>
    </lineage>
</organism>
<feature type="binding site" evidence="17">
    <location>
        <position position="507"/>
    </location>
    <ligand>
        <name>substrate</name>
    </ligand>
</feature>
<evidence type="ECO:0000256" key="18">
    <source>
        <dbReference type="PIRSR" id="PIRSR016408-3"/>
    </source>
</evidence>
<evidence type="ECO:0000256" key="17">
    <source>
        <dbReference type="PIRSR" id="PIRSR016408-2"/>
    </source>
</evidence>
<dbReference type="PIRSF" id="PIRSF016408">
    <property type="entry name" value="PAGM"/>
    <property type="match status" value="1"/>
</dbReference>
<comment type="catalytic activity">
    <reaction evidence="1">
        <text>N-acetyl-alpha-D-glucosamine 1-phosphate = N-acetyl-D-glucosamine 6-phosphate</text>
        <dbReference type="Rhea" id="RHEA:23804"/>
        <dbReference type="ChEBI" id="CHEBI:57513"/>
        <dbReference type="ChEBI" id="CHEBI:57776"/>
        <dbReference type="EC" id="5.4.2.3"/>
    </reaction>
</comment>
<dbReference type="FunFam" id="3.40.120.10:FF:000015">
    <property type="entry name" value="Phosphoacetylglucosamine mutase"/>
    <property type="match status" value="1"/>
</dbReference>
<dbReference type="CDD" id="cd03086">
    <property type="entry name" value="PGM3"/>
    <property type="match status" value="1"/>
</dbReference>
<evidence type="ECO:0000256" key="1">
    <source>
        <dbReference type="ARBA" id="ARBA00000558"/>
    </source>
</evidence>
<dbReference type="OrthoDB" id="1928at2759"/>
<proteinExistence type="inferred from homology"/>
<dbReference type="GO" id="GO:0006048">
    <property type="term" value="P:UDP-N-acetylglucosamine biosynthetic process"/>
    <property type="evidence" value="ECO:0007669"/>
    <property type="project" value="UniProtKB-UniPathway"/>
</dbReference>
<protein>
    <recommendedName>
        <fullName evidence="14">Phosphoacetylglucosamine mutase</fullName>
        <ecNumber evidence="4">5.4.2.3</ecNumber>
    </recommendedName>
    <alternativeName>
        <fullName evidence="12">Acetylglucosamine phosphomutase</fullName>
    </alternativeName>
    <alternativeName>
        <fullName evidence="11">N-acetylglucosamine-phosphate mutase</fullName>
    </alternativeName>
    <alternativeName>
        <fullName evidence="15">Phosphoglucomutase-3</fullName>
    </alternativeName>
</protein>
<evidence type="ECO:0000259" key="21">
    <source>
        <dbReference type="Pfam" id="PF02878"/>
    </source>
</evidence>
<dbReference type="PANTHER" id="PTHR45955">
    <property type="entry name" value="PHOSPHOACETYLGLUCOSAMINE MUTASE"/>
    <property type="match status" value="1"/>
</dbReference>
<name>A0A7K9T9V6_9PICI</name>
<evidence type="ECO:0000256" key="10">
    <source>
        <dbReference type="ARBA" id="ARBA00023277"/>
    </source>
</evidence>
<dbReference type="Gene3D" id="3.40.120.10">
    <property type="entry name" value="Alpha-D-Glucose-1,6-Bisphosphate, subunit A, domain 3"/>
    <property type="match status" value="3"/>
</dbReference>